<gene>
    <name evidence="1" type="ORF">F960_01915</name>
</gene>
<evidence type="ECO:0008006" key="3">
    <source>
        <dbReference type="Google" id="ProtNLM"/>
    </source>
</evidence>
<dbReference type="EMBL" id="APPN01000063">
    <property type="protein sequence ID" value="ENV33909.1"/>
    <property type="molecule type" value="Genomic_DNA"/>
</dbReference>
<dbReference type="OrthoDB" id="6685479at2"/>
<dbReference type="GeneID" id="84209272"/>
<dbReference type="Proteomes" id="UP000013117">
    <property type="component" value="Unassembled WGS sequence"/>
</dbReference>
<accession>N8ZJH9</accession>
<evidence type="ECO:0000313" key="1">
    <source>
        <dbReference type="EMBL" id="ENV33909.1"/>
    </source>
</evidence>
<dbReference type="eggNOG" id="ENOG5031RB3">
    <property type="taxonomic scope" value="Bacteria"/>
</dbReference>
<dbReference type="PATRIC" id="fig|1120926.3.peg.1844"/>
<sequence>MTLEQLIELYASVLRQLLPVGGYDTANGTVISLDIYAHAKVLAEADIDGRRLLQFIESVPEELLDEYEESIGLPLHCSINSTKTIEERLQIIDWVKTTTNVLNRNYLEQLLKLFGVELVDLVKYKPLQCIASCTSAVNTEQLRYKVKLVIKKPVNADISCIIQNYLPAYIRYDIN</sequence>
<reference evidence="1 2" key="1">
    <citation type="submission" date="2013-02" db="EMBL/GenBank/DDBJ databases">
        <title>The Genome Sequence of Acinetobacter gerneri CIP 107464.</title>
        <authorList>
            <consortium name="The Broad Institute Genome Sequencing Platform"/>
            <consortium name="The Broad Institute Genome Sequencing Center for Infectious Disease"/>
            <person name="Cerqueira G."/>
            <person name="Feldgarden M."/>
            <person name="Courvalin P."/>
            <person name="Perichon B."/>
            <person name="Grillot-Courvalin C."/>
            <person name="Clermont D."/>
            <person name="Rocha E."/>
            <person name="Yoon E.-J."/>
            <person name="Nemec A."/>
            <person name="Walker B."/>
            <person name="Young S.K."/>
            <person name="Zeng Q."/>
            <person name="Gargeya S."/>
            <person name="Fitzgerald M."/>
            <person name="Haas B."/>
            <person name="Abouelleil A."/>
            <person name="Alvarado L."/>
            <person name="Arachchi H.M."/>
            <person name="Berlin A.M."/>
            <person name="Chapman S.B."/>
            <person name="Dewar J."/>
            <person name="Goldberg J."/>
            <person name="Griggs A."/>
            <person name="Gujja S."/>
            <person name="Hansen M."/>
            <person name="Howarth C."/>
            <person name="Imamovic A."/>
            <person name="Larimer J."/>
            <person name="McCowan C."/>
            <person name="Murphy C."/>
            <person name="Neiman D."/>
            <person name="Pearson M."/>
            <person name="Priest M."/>
            <person name="Roberts A."/>
            <person name="Saif S."/>
            <person name="Shea T."/>
            <person name="Sisk P."/>
            <person name="Sykes S."/>
            <person name="Wortman J."/>
            <person name="Nusbaum C."/>
            <person name="Birren B."/>
        </authorList>
    </citation>
    <scope>NUCLEOTIDE SEQUENCE [LARGE SCALE GENOMIC DNA]</scope>
    <source>
        <strain evidence="1 2">CIP 107464</strain>
    </source>
</reference>
<dbReference type="HOGENOM" id="CLU_1514763_0_0_6"/>
<proteinExistence type="predicted"/>
<evidence type="ECO:0000313" key="2">
    <source>
        <dbReference type="Proteomes" id="UP000013117"/>
    </source>
</evidence>
<comment type="caution">
    <text evidence="1">The sequence shown here is derived from an EMBL/GenBank/DDBJ whole genome shotgun (WGS) entry which is preliminary data.</text>
</comment>
<dbReference type="AlphaFoldDB" id="N8ZJH9"/>
<organism evidence="1 2">
    <name type="scientific">Acinetobacter gerneri DSM 14967 = CIP 107464 = MTCC 9824</name>
    <dbReference type="NCBI Taxonomy" id="1120926"/>
    <lineage>
        <taxon>Bacteria</taxon>
        <taxon>Pseudomonadati</taxon>
        <taxon>Pseudomonadota</taxon>
        <taxon>Gammaproteobacteria</taxon>
        <taxon>Moraxellales</taxon>
        <taxon>Moraxellaceae</taxon>
        <taxon>Acinetobacter</taxon>
    </lineage>
</organism>
<dbReference type="RefSeq" id="WP_004861950.1">
    <property type="nucleotide sequence ID" value="NZ_ASYY01000058.1"/>
</dbReference>
<protein>
    <recommendedName>
        <fullName evidence="3">DUF2313 domain-containing protein</fullName>
    </recommendedName>
</protein>
<dbReference type="STRING" id="202952.GCA_000747725_01952"/>
<keyword evidence="2" id="KW-1185">Reference proteome</keyword>
<name>N8ZJH9_9GAMM</name>